<keyword evidence="2" id="KW-1185">Reference proteome</keyword>
<protein>
    <submittedName>
        <fullName evidence="1">Uncharacterized protein</fullName>
    </submittedName>
</protein>
<comment type="caution">
    <text evidence="1">The sequence shown here is derived from an EMBL/GenBank/DDBJ whole genome shotgun (WGS) entry which is preliminary data.</text>
</comment>
<organism evidence="1 2">
    <name type="scientific">Hyalomma asiaticum</name>
    <name type="common">Tick</name>
    <dbReference type="NCBI Taxonomy" id="266040"/>
    <lineage>
        <taxon>Eukaryota</taxon>
        <taxon>Metazoa</taxon>
        <taxon>Ecdysozoa</taxon>
        <taxon>Arthropoda</taxon>
        <taxon>Chelicerata</taxon>
        <taxon>Arachnida</taxon>
        <taxon>Acari</taxon>
        <taxon>Parasitiformes</taxon>
        <taxon>Ixodida</taxon>
        <taxon>Ixodoidea</taxon>
        <taxon>Ixodidae</taxon>
        <taxon>Hyalomminae</taxon>
        <taxon>Hyalomma</taxon>
    </lineage>
</organism>
<evidence type="ECO:0000313" key="1">
    <source>
        <dbReference type="EMBL" id="KAH6935870.1"/>
    </source>
</evidence>
<proteinExistence type="predicted"/>
<sequence>MVSESKKHLAIEIQQQGQYVNESLAGMQRAINKRVNVTPASSPLPKDRRVTEDADASNKSSSQHGEK</sequence>
<evidence type="ECO:0000313" key="2">
    <source>
        <dbReference type="Proteomes" id="UP000821845"/>
    </source>
</evidence>
<reference evidence="1" key="1">
    <citation type="submission" date="2020-05" db="EMBL/GenBank/DDBJ databases">
        <title>Large-scale comparative analyses of tick genomes elucidate their genetic diversity and vector capacities.</title>
        <authorList>
            <person name="Jia N."/>
            <person name="Wang J."/>
            <person name="Shi W."/>
            <person name="Du L."/>
            <person name="Sun Y."/>
            <person name="Zhan W."/>
            <person name="Jiang J."/>
            <person name="Wang Q."/>
            <person name="Zhang B."/>
            <person name="Ji P."/>
            <person name="Sakyi L.B."/>
            <person name="Cui X."/>
            <person name="Yuan T."/>
            <person name="Jiang B."/>
            <person name="Yang W."/>
            <person name="Lam T.T.-Y."/>
            <person name="Chang Q."/>
            <person name="Ding S."/>
            <person name="Wang X."/>
            <person name="Zhu J."/>
            <person name="Ruan X."/>
            <person name="Zhao L."/>
            <person name="Wei J."/>
            <person name="Que T."/>
            <person name="Du C."/>
            <person name="Cheng J."/>
            <person name="Dai P."/>
            <person name="Han X."/>
            <person name="Huang E."/>
            <person name="Gao Y."/>
            <person name="Liu J."/>
            <person name="Shao H."/>
            <person name="Ye R."/>
            <person name="Li L."/>
            <person name="Wei W."/>
            <person name="Wang X."/>
            <person name="Wang C."/>
            <person name="Yang T."/>
            <person name="Huo Q."/>
            <person name="Li W."/>
            <person name="Guo W."/>
            <person name="Chen H."/>
            <person name="Zhou L."/>
            <person name="Ni X."/>
            <person name="Tian J."/>
            <person name="Zhou Y."/>
            <person name="Sheng Y."/>
            <person name="Liu T."/>
            <person name="Pan Y."/>
            <person name="Xia L."/>
            <person name="Li J."/>
            <person name="Zhao F."/>
            <person name="Cao W."/>
        </authorList>
    </citation>
    <scope>NUCLEOTIDE SEQUENCE</scope>
    <source>
        <strain evidence="1">Hyas-2018</strain>
    </source>
</reference>
<accession>A0ACB7SMP5</accession>
<gene>
    <name evidence="1" type="ORF">HPB50_011299</name>
</gene>
<dbReference type="EMBL" id="CM023483">
    <property type="protein sequence ID" value="KAH6935870.1"/>
    <property type="molecule type" value="Genomic_DNA"/>
</dbReference>
<dbReference type="Proteomes" id="UP000821845">
    <property type="component" value="Chromosome 3"/>
</dbReference>
<name>A0ACB7SMP5_HYAAI</name>